<reference evidence="13" key="1">
    <citation type="submission" date="2021-01" db="EMBL/GenBank/DDBJ databases">
        <title>Whole genome shotgun sequence of Actinoplanes nipponensis NBRC 14063.</title>
        <authorList>
            <person name="Komaki H."/>
            <person name="Tamura T."/>
        </authorList>
    </citation>
    <scope>NUCLEOTIDE SEQUENCE</scope>
    <source>
        <strain evidence="13">NBRC 14063</strain>
    </source>
</reference>
<keyword evidence="4 9" id="KW-0597">Phosphoprotein</keyword>
<gene>
    <name evidence="13" type="ORF">Ani05nite_48610</name>
</gene>
<evidence type="ECO:0000259" key="12">
    <source>
        <dbReference type="PROSITE" id="PS50110"/>
    </source>
</evidence>
<sequence length="678" mass="72916">MSHSAPGAVGRLAPPAGTPAAGPEPADRHTVLIVDDSLTVRMDLHEAFEADGFRSILCADGAEARAAFTGAHFDVAVLDVLLPDADGIELLRELRAQPGRENTVTVLLSSEAEVADRLHGLRTGADEYVGKPYDAGYVVARARQLLGEDPYRIDDRATVLVIDDSVTFREKLRELLEPEGYAVITAASGEEGLRTAADRRPQAVIVDGVMPGIDGATVIRRMRLDPALRDIPCLLMTASDDYATEVQMLEAGADAFVRKQQDLAVVLAKLAAVLRTSAGQLPFEVTGSLHGPGKVLTVTADRGRLGTLGDALRDDGYDVVAAGTGGDALDLLAAQPVDCIVLSLDGSGSGARDICRRIKEVPQIGDTPVIMVGDHDDALLDCLAAGADDYVRSADGPEALRAHVRGQIRRKQSLDESRRIREELMRRELDAAGERAARQLAETRAALVEELEWRNRELEAFSGSVSHDLRGPLQVISSFAETILDEDDEPLSAQVRHRVERIHAAAGRMADLVESLLILARASRGELRRRRLDLTALAWQVIGEVAAREGGREIRFSVAADMTADGDEGLVRIILENLVNNACKFTGRVAEPAVEVGWSGPGDNPRYHIRDNGAGFPAGQAGELFRPFARLHTADQFPGTGIGLTTVHRVVERHGGEIHAEGDDGNGATFWFTLPADR</sequence>
<dbReference type="PANTHER" id="PTHR42878">
    <property type="entry name" value="TWO-COMPONENT HISTIDINE KINASE"/>
    <property type="match status" value="1"/>
</dbReference>
<dbReference type="InterPro" id="IPR003661">
    <property type="entry name" value="HisK_dim/P_dom"/>
</dbReference>
<dbReference type="GO" id="GO:0000156">
    <property type="term" value="F:phosphorelay response regulator activity"/>
    <property type="evidence" value="ECO:0007669"/>
    <property type="project" value="TreeGrafter"/>
</dbReference>
<dbReference type="InterPro" id="IPR005467">
    <property type="entry name" value="His_kinase_dom"/>
</dbReference>
<dbReference type="SMART" id="SM00388">
    <property type="entry name" value="HisKA"/>
    <property type="match status" value="1"/>
</dbReference>
<dbReference type="EC" id="2.7.13.3" evidence="3"/>
<comment type="catalytic activity">
    <reaction evidence="1">
        <text>ATP + protein L-histidine = ADP + protein N-phospho-L-histidine.</text>
        <dbReference type="EC" id="2.7.13.3"/>
    </reaction>
</comment>
<dbReference type="InterPro" id="IPR004358">
    <property type="entry name" value="Sig_transdc_His_kin-like_C"/>
</dbReference>
<evidence type="ECO:0000256" key="4">
    <source>
        <dbReference type="ARBA" id="ARBA00022553"/>
    </source>
</evidence>
<dbReference type="InterPro" id="IPR003594">
    <property type="entry name" value="HATPase_dom"/>
</dbReference>
<dbReference type="InterPro" id="IPR036097">
    <property type="entry name" value="HisK_dim/P_sf"/>
</dbReference>
<evidence type="ECO:0000313" key="13">
    <source>
        <dbReference type="EMBL" id="GIE51327.1"/>
    </source>
</evidence>
<evidence type="ECO:0000256" key="2">
    <source>
        <dbReference type="ARBA" id="ARBA00004236"/>
    </source>
</evidence>
<dbReference type="SUPFAM" id="SSF55874">
    <property type="entry name" value="ATPase domain of HSP90 chaperone/DNA topoisomerase II/histidine kinase"/>
    <property type="match status" value="1"/>
</dbReference>
<dbReference type="AlphaFoldDB" id="A0A919JLG1"/>
<keyword evidence="14" id="KW-1185">Reference proteome</keyword>
<dbReference type="Pfam" id="PF00072">
    <property type="entry name" value="Response_reg"/>
    <property type="match status" value="3"/>
</dbReference>
<evidence type="ECO:0000256" key="1">
    <source>
        <dbReference type="ARBA" id="ARBA00000085"/>
    </source>
</evidence>
<dbReference type="Gene3D" id="3.40.50.2300">
    <property type="match status" value="3"/>
</dbReference>
<dbReference type="GO" id="GO:0005886">
    <property type="term" value="C:plasma membrane"/>
    <property type="evidence" value="ECO:0007669"/>
    <property type="project" value="UniProtKB-SubCell"/>
</dbReference>
<dbReference type="PRINTS" id="PR00344">
    <property type="entry name" value="BCTRLSENSOR"/>
</dbReference>
<dbReference type="PROSITE" id="PS50110">
    <property type="entry name" value="RESPONSE_REGULATORY"/>
    <property type="match status" value="3"/>
</dbReference>
<dbReference type="CDD" id="cd00082">
    <property type="entry name" value="HisKA"/>
    <property type="match status" value="1"/>
</dbReference>
<dbReference type="InterPro" id="IPR050351">
    <property type="entry name" value="BphY/WalK/GraS-like"/>
</dbReference>
<dbReference type="Gene3D" id="1.10.287.130">
    <property type="match status" value="1"/>
</dbReference>
<feature type="modified residue" description="4-aspartylphosphate" evidence="9">
    <location>
        <position position="79"/>
    </location>
</feature>
<evidence type="ECO:0000256" key="10">
    <source>
        <dbReference type="SAM" id="MobiDB-lite"/>
    </source>
</evidence>
<comment type="caution">
    <text evidence="13">The sequence shown here is derived from an EMBL/GenBank/DDBJ whole genome shotgun (WGS) entry which is preliminary data.</text>
</comment>
<dbReference type="PANTHER" id="PTHR42878:SF15">
    <property type="entry name" value="BACTERIOPHYTOCHROME"/>
    <property type="match status" value="1"/>
</dbReference>
<evidence type="ECO:0000256" key="8">
    <source>
        <dbReference type="ARBA" id="ARBA00039401"/>
    </source>
</evidence>
<keyword evidence="5" id="KW-0808">Transferase</keyword>
<feature type="modified residue" description="4-aspartylphosphate" evidence="9">
    <location>
        <position position="207"/>
    </location>
</feature>
<evidence type="ECO:0000256" key="9">
    <source>
        <dbReference type="PROSITE-ProRule" id="PRU00169"/>
    </source>
</evidence>
<feature type="region of interest" description="Disordered" evidence="10">
    <location>
        <begin position="1"/>
        <end position="28"/>
    </location>
</feature>
<dbReference type="EMBL" id="BOMQ01000058">
    <property type="protein sequence ID" value="GIE51327.1"/>
    <property type="molecule type" value="Genomic_DNA"/>
</dbReference>
<accession>A0A919JLG1</accession>
<dbReference type="PROSITE" id="PS50109">
    <property type="entry name" value="HIS_KIN"/>
    <property type="match status" value="1"/>
</dbReference>
<dbReference type="InterPro" id="IPR011006">
    <property type="entry name" value="CheY-like_superfamily"/>
</dbReference>
<keyword evidence="6" id="KW-0418">Kinase</keyword>
<dbReference type="Proteomes" id="UP000647172">
    <property type="component" value="Unassembled WGS sequence"/>
</dbReference>
<feature type="domain" description="Response regulatory" evidence="12">
    <location>
        <begin position="30"/>
        <end position="146"/>
    </location>
</feature>
<comment type="caution">
    <text evidence="9">Lacks conserved residue(s) required for the propagation of feature annotation.</text>
</comment>
<feature type="domain" description="Histidine kinase" evidence="11">
    <location>
        <begin position="464"/>
        <end position="678"/>
    </location>
</feature>
<dbReference type="GO" id="GO:0007234">
    <property type="term" value="P:osmosensory signaling via phosphorelay pathway"/>
    <property type="evidence" value="ECO:0007669"/>
    <property type="project" value="TreeGrafter"/>
</dbReference>
<feature type="compositionally biased region" description="Low complexity" evidence="10">
    <location>
        <begin position="13"/>
        <end position="24"/>
    </location>
</feature>
<comment type="subcellular location">
    <subcellularLocation>
        <location evidence="2">Cell membrane</location>
    </subcellularLocation>
</comment>
<dbReference type="GO" id="GO:0000155">
    <property type="term" value="F:phosphorelay sensor kinase activity"/>
    <property type="evidence" value="ECO:0007669"/>
    <property type="project" value="InterPro"/>
</dbReference>
<evidence type="ECO:0000256" key="7">
    <source>
        <dbReference type="ARBA" id="ARBA00023012"/>
    </source>
</evidence>
<evidence type="ECO:0000256" key="5">
    <source>
        <dbReference type="ARBA" id="ARBA00022679"/>
    </source>
</evidence>
<dbReference type="RefSeq" id="WP_203771769.1">
    <property type="nucleotide sequence ID" value="NZ_BAAAYJ010000051.1"/>
</dbReference>
<dbReference type="CDD" id="cd17574">
    <property type="entry name" value="REC_OmpR"/>
    <property type="match status" value="1"/>
</dbReference>
<protein>
    <recommendedName>
        <fullName evidence="8">Sensor-like histidine kinase SenX3</fullName>
        <ecNumber evidence="3">2.7.13.3</ecNumber>
    </recommendedName>
</protein>
<organism evidence="13 14">
    <name type="scientific">Actinoplanes nipponensis</name>
    <dbReference type="NCBI Taxonomy" id="135950"/>
    <lineage>
        <taxon>Bacteria</taxon>
        <taxon>Bacillati</taxon>
        <taxon>Actinomycetota</taxon>
        <taxon>Actinomycetes</taxon>
        <taxon>Micromonosporales</taxon>
        <taxon>Micromonosporaceae</taxon>
        <taxon>Actinoplanes</taxon>
    </lineage>
</organism>
<evidence type="ECO:0000313" key="14">
    <source>
        <dbReference type="Proteomes" id="UP000647172"/>
    </source>
</evidence>
<dbReference type="InterPro" id="IPR036890">
    <property type="entry name" value="HATPase_C_sf"/>
</dbReference>
<dbReference type="Pfam" id="PF00512">
    <property type="entry name" value="HisKA"/>
    <property type="match status" value="1"/>
</dbReference>
<evidence type="ECO:0000256" key="6">
    <source>
        <dbReference type="ARBA" id="ARBA00022777"/>
    </source>
</evidence>
<evidence type="ECO:0000259" key="11">
    <source>
        <dbReference type="PROSITE" id="PS50109"/>
    </source>
</evidence>
<dbReference type="Gene3D" id="3.30.565.10">
    <property type="entry name" value="Histidine kinase-like ATPase, C-terminal domain"/>
    <property type="match status" value="1"/>
</dbReference>
<dbReference type="GO" id="GO:0030295">
    <property type="term" value="F:protein kinase activator activity"/>
    <property type="evidence" value="ECO:0007669"/>
    <property type="project" value="TreeGrafter"/>
</dbReference>
<dbReference type="SMART" id="SM00387">
    <property type="entry name" value="HATPase_c"/>
    <property type="match status" value="1"/>
</dbReference>
<dbReference type="SMART" id="SM00448">
    <property type="entry name" value="REC"/>
    <property type="match status" value="3"/>
</dbReference>
<feature type="domain" description="Response regulatory" evidence="12">
    <location>
        <begin position="158"/>
        <end position="274"/>
    </location>
</feature>
<keyword evidence="7" id="KW-0902">Two-component regulatory system</keyword>
<dbReference type="Pfam" id="PF02518">
    <property type="entry name" value="HATPase_c"/>
    <property type="match status" value="1"/>
</dbReference>
<dbReference type="SUPFAM" id="SSF52172">
    <property type="entry name" value="CheY-like"/>
    <property type="match status" value="3"/>
</dbReference>
<dbReference type="SUPFAM" id="SSF47384">
    <property type="entry name" value="Homodimeric domain of signal transducing histidine kinase"/>
    <property type="match status" value="1"/>
</dbReference>
<name>A0A919JLG1_9ACTN</name>
<dbReference type="InterPro" id="IPR001789">
    <property type="entry name" value="Sig_transdc_resp-reg_receiver"/>
</dbReference>
<feature type="domain" description="Response regulatory" evidence="12">
    <location>
        <begin position="294"/>
        <end position="408"/>
    </location>
</feature>
<proteinExistence type="predicted"/>
<evidence type="ECO:0000256" key="3">
    <source>
        <dbReference type="ARBA" id="ARBA00012438"/>
    </source>
</evidence>